<evidence type="ECO:0000313" key="1">
    <source>
        <dbReference type="EMBL" id="OEH73739.1"/>
    </source>
</evidence>
<comment type="caution">
    <text evidence="1">The sequence shown here is derived from an EMBL/GenBank/DDBJ whole genome shotgun (WGS) entry which is preliminary data.</text>
</comment>
<accession>A0A1D3CRB7</accession>
<keyword evidence="2" id="KW-1185">Reference proteome</keyword>
<protein>
    <submittedName>
        <fullName evidence="1">Uncharacterized protein</fullName>
    </submittedName>
</protein>
<dbReference type="Proteomes" id="UP000095192">
    <property type="component" value="Unassembled WGS sequence"/>
</dbReference>
<dbReference type="EMBL" id="JROU02002250">
    <property type="protein sequence ID" value="OEH73739.1"/>
    <property type="molecule type" value="Genomic_DNA"/>
</dbReference>
<proteinExistence type="predicted"/>
<dbReference type="VEuPathDB" id="ToxoDB:cyc_00701"/>
<organism evidence="1 2">
    <name type="scientific">Cyclospora cayetanensis</name>
    <dbReference type="NCBI Taxonomy" id="88456"/>
    <lineage>
        <taxon>Eukaryota</taxon>
        <taxon>Sar</taxon>
        <taxon>Alveolata</taxon>
        <taxon>Apicomplexa</taxon>
        <taxon>Conoidasida</taxon>
        <taxon>Coccidia</taxon>
        <taxon>Eucoccidiorida</taxon>
        <taxon>Eimeriorina</taxon>
        <taxon>Eimeriidae</taxon>
        <taxon>Cyclospora</taxon>
    </lineage>
</organism>
<reference evidence="1 2" key="1">
    <citation type="journal article" date="2016" name="BMC Genomics">
        <title>Comparative genomics reveals Cyclospora cayetanensis possesses coccidia-like metabolism and invasion components but unique surface antigens.</title>
        <authorList>
            <person name="Liu S."/>
            <person name="Wang L."/>
            <person name="Zheng H."/>
            <person name="Xu Z."/>
            <person name="Roellig D.M."/>
            <person name="Li N."/>
            <person name="Frace M.A."/>
            <person name="Tang K."/>
            <person name="Arrowood M.J."/>
            <person name="Moss D.M."/>
            <person name="Zhang L."/>
            <person name="Feng Y."/>
            <person name="Xiao L."/>
        </authorList>
    </citation>
    <scope>NUCLEOTIDE SEQUENCE [LARGE SCALE GENOMIC DNA]</scope>
    <source>
        <strain evidence="1 2">CHN_HEN01</strain>
    </source>
</reference>
<gene>
    <name evidence="1" type="ORF">cyc_00701</name>
</gene>
<evidence type="ECO:0000313" key="2">
    <source>
        <dbReference type="Proteomes" id="UP000095192"/>
    </source>
</evidence>
<dbReference type="AlphaFoldDB" id="A0A1D3CRB7"/>
<name>A0A1D3CRB7_9EIME</name>
<sequence>MPLAVSRIIPPTRNSLLSFETWCLRREGTVDGVAIHTKGSAYSNRFSAVPTHLETPSQKQSLLCSKQIEGGPSGTSIRGALGEGPFGVPVSSGFAEQMSIGARPTRSATSEASAFSLRQLPTLPNRVQPSGGPVECTTTTASGCRGAGVPTLATPLAATGPTAASIVPADYVVTAPVGCYVPRPPPTSLVSASHLICGVMSVLSSRSCPVFSPFLCV</sequence>
<dbReference type="InParanoid" id="A0A1D3CRB7"/>